<sequence>MFFSERYMSPCWCQGFQKYLGSSGKWQSSGFDLPLWPIWILVWGCLRIRANDEGMVLGGMGGRWMLPGFTMFYLWLSFRNCHLLIESNLIQHKVRMLWKENRQLLREQIALEECNIETKILCKEGSQKIKDHYTKQQQV</sequence>
<name>A0A8C6G850_MUSSI</name>
<reference evidence="1" key="1">
    <citation type="submission" date="2025-08" db="UniProtKB">
        <authorList>
            <consortium name="Ensembl"/>
        </authorList>
    </citation>
    <scope>IDENTIFICATION</scope>
</reference>
<dbReference type="PANTHER" id="PTHR21558:SF40">
    <property type="entry name" value="ENSMUSG00000072602 PROTEIN-RELATED"/>
    <property type="match status" value="1"/>
</dbReference>
<dbReference type="Proteomes" id="UP000694415">
    <property type="component" value="Unplaced"/>
</dbReference>
<keyword evidence="2" id="KW-1185">Reference proteome</keyword>
<dbReference type="GeneTree" id="ENSGT00940000153178"/>
<protein>
    <submittedName>
        <fullName evidence="1">Uncharacterized protein</fullName>
    </submittedName>
</protein>
<dbReference type="Ensembl" id="ENSMSIT00000002050.1">
    <property type="protein sequence ID" value="ENSMSIP00000001607.1"/>
    <property type="gene ID" value="ENSMSIG00000001561.1"/>
</dbReference>
<dbReference type="AlphaFoldDB" id="A0A8C6G850"/>
<evidence type="ECO:0000313" key="2">
    <source>
        <dbReference type="Proteomes" id="UP000694415"/>
    </source>
</evidence>
<evidence type="ECO:0000313" key="1">
    <source>
        <dbReference type="Ensembl" id="ENSMSIP00000001607.1"/>
    </source>
</evidence>
<proteinExistence type="predicted"/>
<organism evidence="1 2">
    <name type="scientific">Mus spicilegus</name>
    <name type="common">Mound-building mouse</name>
    <dbReference type="NCBI Taxonomy" id="10103"/>
    <lineage>
        <taxon>Eukaryota</taxon>
        <taxon>Metazoa</taxon>
        <taxon>Chordata</taxon>
        <taxon>Craniata</taxon>
        <taxon>Vertebrata</taxon>
        <taxon>Euteleostomi</taxon>
        <taxon>Mammalia</taxon>
        <taxon>Eutheria</taxon>
        <taxon>Euarchontoglires</taxon>
        <taxon>Glires</taxon>
        <taxon>Rodentia</taxon>
        <taxon>Myomorpha</taxon>
        <taxon>Muroidea</taxon>
        <taxon>Muridae</taxon>
        <taxon>Murinae</taxon>
        <taxon>Mus</taxon>
        <taxon>Mus</taxon>
    </lineage>
</organism>
<dbReference type="PANTHER" id="PTHR21558">
    <property type="entry name" value="SPEER/SPETEX"/>
    <property type="match status" value="1"/>
</dbReference>
<reference evidence="1" key="2">
    <citation type="submission" date="2025-09" db="UniProtKB">
        <authorList>
            <consortium name="Ensembl"/>
        </authorList>
    </citation>
    <scope>IDENTIFICATION</scope>
</reference>
<accession>A0A8C6G850</accession>